<evidence type="ECO:0000313" key="2">
    <source>
        <dbReference type="EMBL" id="KAK5774125.1"/>
    </source>
</evidence>
<dbReference type="Pfam" id="PF08229">
    <property type="entry name" value="SHR3_chaperone"/>
    <property type="match status" value="1"/>
</dbReference>
<gene>
    <name evidence="2" type="ORF">RI543_004659</name>
</gene>
<keyword evidence="1" id="KW-1133">Transmembrane helix</keyword>
<keyword evidence="3" id="KW-1185">Reference proteome</keyword>
<dbReference type="PANTHER" id="PTHR28228">
    <property type="entry name" value="SECRETORY COMPONENT PROTEIN SHR3"/>
    <property type="match status" value="1"/>
</dbReference>
<dbReference type="GO" id="GO:0051082">
    <property type="term" value="F:unfolded protein binding"/>
    <property type="evidence" value="ECO:0007669"/>
    <property type="project" value="TreeGrafter"/>
</dbReference>
<dbReference type="Proteomes" id="UP001306508">
    <property type="component" value="Unassembled WGS sequence"/>
</dbReference>
<name>A0AAN7WF10_9SACH</name>
<feature type="transmembrane region" description="Helical" evidence="1">
    <location>
        <begin position="134"/>
        <end position="161"/>
    </location>
</feature>
<reference evidence="3" key="1">
    <citation type="submission" date="2023-07" db="EMBL/GenBank/DDBJ databases">
        <title>A draft genome of Kazachstania heterogenica Y-27499.</title>
        <authorList>
            <person name="Donic C."/>
            <person name="Kralova J.S."/>
            <person name="Fidel L."/>
            <person name="Ben-Dor S."/>
            <person name="Jung S."/>
        </authorList>
    </citation>
    <scope>NUCLEOTIDE SEQUENCE [LARGE SCALE GENOMIC DNA]</scope>
    <source>
        <strain evidence="3">Y27499</strain>
    </source>
</reference>
<feature type="transmembrane region" description="Helical" evidence="1">
    <location>
        <begin position="7"/>
        <end position="28"/>
    </location>
</feature>
<accession>A0AAN7WF10</accession>
<dbReference type="PANTHER" id="PTHR28228:SF1">
    <property type="entry name" value="SECRETORY COMPONENT PROTEIN SHR3"/>
    <property type="match status" value="1"/>
</dbReference>
<dbReference type="SMART" id="SM00786">
    <property type="entry name" value="SHR3_chaperone"/>
    <property type="match status" value="1"/>
</dbReference>
<proteinExistence type="predicted"/>
<evidence type="ECO:0008006" key="4">
    <source>
        <dbReference type="Google" id="ProtNLM"/>
    </source>
</evidence>
<protein>
    <recommendedName>
        <fullName evidence="4">Shr3 amino acid permease chaperone</fullName>
    </recommendedName>
</protein>
<keyword evidence="1" id="KW-0472">Membrane</keyword>
<feature type="transmembrane region" description="Helical" evidence="1">
    <location>
        <begin position="95"/>
        <end position="114"/>
    </location>
</feature>
<organism evidence="2 3">
    <name type="scientific">Arxiozyma heterogenica</name>
    <dbReference type="NCBI Taxonomy" id="278026"/>
    <lineage>
        <taxon>Eukaryota</taxon>
        <taxon>Fungi</taxon>
        <taxon>Dikarya</taxon>
        <taxon>Ascomycota</taxon>
        <taxon>Saccharomycotina</taxon>
        <taxon>Saccharomycetes</taxon>
        <taxon>Saccharomycetales</taxon>
        <taxon>Saccharomycetaceae</taxon>
        <taxon>Arxiozyma</taxon>
    </lineage>
</organism>
<comment type="caution">
    <text evidence="2">The sequence shown here is derived from an EMBL/GenBank/DDBJ whole genome shotgun (WGS) entry which is preliminary data.</text>
</comment>
<dbReference type="GO" id="GO:0006888">
    <property type="term" value="P:endoplasmic reticulum to Golgi vesicle-mediated transport"/>
    <property type="evidence" value="ECO:0007669"/>
    <property type="project" value="TreeGrafter"/>
</dbReference>
<dbReference type="GO" id="GO:0005789">
    <property type="term" value="C:endoplasmic reticulum membrane"/>
    <property type="evidence" value="ECO:0007669"/>
    <property type="project" value="TreeGrafter"/>
</dbReference>
<keyword evidence="1" id="KW-0812">Transmembrane</keyword>
<feature type="transmembrane region" description="Helical" evidence="1">
    <location>
        <begin position="65"/>
        <end position="83"/>
    </location>
</feature>
<evidence type="ECO:0000256" key="1">
    <source>
        <dbReference type="SAM" id="Phobius"/>
    </source>
</evidence>
<dbReference type="EMBL" id="JAWIZZ010000056">
    <property type="protein sequence ID" value="KAK5774125.1"/>
    <property type="molecule type" value="Genomic_DNA"/>
</dbReference>
<dbReference type="PIRSF" id="PIRSF029187">
    <property type="entry name" value="Shr3_AAP_chap"/>
    <property type="match status" value="1"/>
</dbReference>
<evidence type="ECO:0000313" key="3">
    <source>
        <dbReference type="Proteomes" id="UP001306508"/>
    </source>
</evidence>
<dbReference type="AlphaFoldDB" id="A0AAN7WF10"/>
<sequence>MSFTYKDLCSISSTIIVMSTCFIMGVFYSNLSYDFRILFNSGSPSAQDYDLVLNHYQALHSTSPYLLYGLAFITLLGIIGHLIRTYKPNPDLQYFEYGSLIMYVLGICVFITNIKTGIECSVTHIWGEVDEQQGLAVLGSSNIILLCIFSGVIFLQAGLWWSTLDYEKRMAEFMQKEREEQLKKMLSKDTKKKQSKKD</sequence>
<dbReference type="InterPro" id="IPR013248">
    <property type="entry name" value="Psh3/Shr3"/>
</dbReference>